<dbReference type="InterPro" id="IPR010989">
    <property type="entry name" value="SNARE"/>
</dbReference>
<dbReference type="Proteomes" id="UP000230750">
    <property type="component" value="Unassembled WGS sequence"/>
</dbReference>
<dbReference type="EMBL" id="MRZV01001097">
    <property type="protein sequence ID" value="PIK40667.1"/>
    <property type="molecule type" value="Genomic_DNA"/>
</dbReference>
<evidence type="ECO:0000313" key="2">
    <source>
        <dbReference type="Proteomes" id="UP000230750"/>
    </source>
</evidence>
<sequence length="258" mass="29743">MATRSLTEAYLLMRNNSARNRHTYADLNHEIPEDRVALVNNHSAEYCDGSSSTIVAIPPDWVDSVEEISYDITRIQEKMKELGVLHDKHLNRPTLDDNVEEEHAIEISTQEITQEKSVGIFEKDAGPGREIKAIFDNHLNLREDSAIMTEENMEKILYLTRVSQIPQVQAVDQNSQLIEQRRGGQPHRTIHLRPERNIQRPSQYGCRTGTVLDRIDYNVETTATKVEEAYINYKRSVHLPLQTFESCLDVWLKPTKHL</sequence>
<dbReference type="STRING" id="307972.A0A2G8JY34"/>
<gene>
    <name evidence="1" type="ORF">BSL78_22485</name>
</gene>
<proteinExistence type="predicted"/>
<protein>
    <submittedName>
        <fullName evidence="1">Putative syntaxin-16 isoform X3</fullName>
    </submittedName>
</protein>
<dbReference type="OrthoDB" id="10251371at2759"/>
<keyword evidence="2" id="KW-1185">Reference proteome</keyword>
<dbReference type="Gene3D" id="1.20.58.70">
    <property type="match status" value="1"/>
</dbReference>
<dbReference type="AlphaFoldDB" id="A0A2G8JY34"/>
<dbReference type="GO" id="GO:0016192">
    <property type="term" value="P:vesicle-mediated transport"/>
    <property type="evidence" value="ECO:0007669"/>
    <property type="project" value="InterPro"/>
</dbReference>
<accession>A0A2G8JY34</accession>
<name>A0A2G8JY34_STIJA</name>
<reference evidence="1 2" key="1">
    <citation type="journal article" date="2017" name="PLoS Biol.">
        <title>The sea cucumber genome provides insights into morphological evolution and visceral regeneration.</title>
        <authorList>
            <person name="Zhang X."/>
            <person name="Sun L."/>
            <person name="Yuan J."/>
            <person name="Sun Y."/>
            <person name="Gao Y."/>
            <person name="Zhang L."/>
            <person name="Li S."/>
            <person name="Dai H."/>
            <person name="Hamel J.F."/>
            <person name="Liu C."/>
            <person name="Yu Y."/>
            <person name="Liu S."/>
            <person name="Lin W."/>
            <person name="Guo K."/>
            <person name="Jin S."/>
            <person name="Xu P."/>
            <person name="Storey K.B."/>
            <person name="Huan P."/>
            <person name="Zhang T."/>
            <person name="Zhou Y."/>
            <person name="Zhang J."/>
            <person name="Lin C."/>
            <person name="Li X."/>
            <person name="Xing L."/>
            <person name="Huo D."/>
            <person name="Sun M."/>
            <person name="Wang L."/>
            <person name="Mercier A."/>
            <person name="Li F."/>
            <person name="Yang H."/>
            <person name="Xiang J."/>
        </authorList>
    </citation>
    <scope>NUCLEOTIDE SEQUENCE [LARGE SCALE GENOMIC DNA]</scope>
    <source>
        <strain evidence="1">Shaxun</strain>
        <tissue evidence="1">Muscle</tissue>
    </source>
</reference>
<comment type="caution">
    <text evidence="1">The sequence shown here is derived from an EMBL/GenBank/DDBJ whole genome shotgun (WGS) entry which is preliminary data.</text>
</comment>
<dbReference type="SUPFAM" id="SSF47661">
    <property type="entry name" value="t-snare proteins"/>
    <property type="match status" value="1"/>
</dbReference>
<dbReference type="GO" id="GO:0016020">
    <property type="term" value="C:membrane"/>
    <property type="evidence" value="ECO:0007669"/>
    <property type="project" value="InterPro"/>
</dbReference>
<organism evidence="1 2">
    <name type="scientific">Stichopus japonicus</name>
    <name type="common">Sea cucumber</name>
    <dbReference type="NCBI Taxonomy" id="307972"/>
    <lineage>
        <taxon>Eukaryota</taxon>
        <taxon>Metazoa</taxon>
        <taxon>Echinodermata</taxon>
        <taxon>Eleutherozoa</taxon>
        <taxon>Echinozoa</taxon>
        <taxon>Holothuroidea</taxon>
        <taxon>Aspidochirotacea</taxon>
        <taxon>Aspidochirotida</taxon>
        <taxon>Stichopodidae</taxon>
        <taxon>Apostichopus</taxon>
    </lineage>
</organism>
<evidence type="ECO:0000313" key="1">
    <source>
        <dbReference type="EMBL" id="PIK40667.1"/>
    </source>
</evidence>